<dbReference type="Gene3D" id="4.10.410.10">
    <property type="entry name" value="Pancreatic trypsin inhibitor Kunitz domain"/>
    <property type="match status" value="2"/>
</dbReference>
<feature type="region of interest" description="Disordered" evidence="3">
    <location>
        <begin position="155"/>
        <end position="175"/>
    </location>
</feature>
<sequence>MKFFLCLVVISSWLLQGHAVKVFINKYCMIPAAISTCKAHAREWVVDGATRVCKMYYEYQCNITTAKSFRTEEHCQKTCLPPAHRRIVCSVPPLPAPCPPSKKKWYFNPETGYCKQFPSGLCGANANAFSGCETCTMRCTNLNIETVCPRYPPSPPLRNKHHHAQPGAHGRTQGG</sequence>
<feature type="domain" description="BPTI/Kunitz inhibitor" evidence="5">
    <location>
        <begin position="89"/>
        <end position="139"/>
    </location>
</feature>
<reference evidence="6" key="2">
    <citation type="journal article" date="2015" name="J. Proteomics">
        <title>Sexual differences in the sialomes of the zebra tick, Rhipicephalus pulchellus.</title>
        <authorList>
            <person name="Tan A.W."/>
            <person name="Francischetti I.M."/>
            <person name="Slovak M."/>
            <person name="Kini R.M."/>
            <person name="Ribeiro J.M."/>
        </authorList>
    </citation>
    <scope>NUCLEOTIDE SEQUENCE</scope>
    <source>
        <tissue evidence="6">Salivary gland</tissue>
    </source>
</reference>
<reference evidence="6" key="1">
    <citation type="submission" date="2012-11" db="EMBL/GenBank/DDBJ databases">
        <authorList>
            <person name="Lucero-Rivera Y.E."/>
            <person name="Tovar-Ramirez D."/>
        </authorList>
    </citation>
    <scope>NUCLEOTIDE SEQUENCE</scope>
    <source>
        <tissue evidence="6">Salivary gland</tissue>
    </source>
</reference>
<feature type="domain" description="BPTI/Kunitz inhibitor" evidence="5">
    <location>
        <begin position="28"/>
        <end position="79"/>
    </location>
</feature>
<evidence type="ECO:0000259" key="5">
    <source>
        <dbReference type="PROSITE" id="PS50279"/>
    </source>
</evidence>
<dbReference type="SMART" id="SM00131">
    <property type="entry name" value="KU"/>
    <property type="match status" value="1"/>
</dbReference>
<accession>L7LQN9</accession>
<evidence type="ECO:0000256" key="1">
    <source>
        <dbReference type="ARBA" id="ARBA00022690"/>
    </source>
</evidence>
<keyword evidence="1" id="KW-0646">Protease inhibitor</keyword>
<feature type="signal peptide" evidence="4">
    <location>
        <begin position="1"/>
        <end position="19"/>
    </location>
</feature>
<dbReference type="InterPro" id="IPR002223">
    <property type="entry name" value="Kunitz_BPTI"/>
</dbReference>
<proteinExistence type="evidence at transcript level"/>
<organism evidence="6">
    <name type="scientific">Rhipicephalus pulchellus</name>
    <name type="common">Yellow backed tick</name>
    <name type="synonym">Dermacentor pulchellus</name>
    <dbReference type="NCBI Taxonomy" id="72859"/>
    <lineage>
        <taxon>Eukaryota</taxon>
        <taxon>Metazoa</taxon>
        <taxon>Ecdysozoa</taxon>
        <taxon>Arthropoda</taxon>
        <taxon>Chelicerata</taxon>
        <taxon>Arachnida</taxon>
        <taxon>Acari</taxon>
        <taxon>Parasitiformes</taxon>
        <taxon>Ixodida</taxon>
        <taxon>Ixodoidea</taxon>
        <taxon>Ixodidae</taxon>
        <taxon>Rhipicephalinae</taxon>
        <taxon>Rhipicephalus</taxon>
        <taxon>Rhipicephalus</taxon>
    </lineage>
</organism>
<dbReference type="InterPro" id="IPR036880">
    <property type="entry name" value="Kunitz_BPTI_sf"/>
</dbReference>
<dbReference type="GO" id="GO:0004867">
    <property type="term" value="F:serine-type endopeptidase inhibitor activity"/>
    <property type="evidence" value="ECO:0007669"/>
    <property type="project" value="UniProtKB-KW"/>
</dbReference>
<evidence type="ECO:0000256" key="2">
    <source>
        <dbReference type="ARBA" id="ARBA00022900"/>
    </source>
</evidence>
<dbReference type="SUPFAM" id="SSF57362">
    <property type="entry name" value="BPTI-like"/>
    <property type="match status" value="2"/>
</dbReference>
<evidence type="ECO:0000313" key="6">
    <source>
        <dbReference type="EMBL" id="JAA53827.1"/>
    </source>
</evidence>
<name>L7LQN9_RHIPC</name>
<dbReference type="PROSITE" id="PS50279">
    <property type="entry name" value="BPTI_KUNITZ_2"/>
    <property type="match status" value="2"/>
</dbReference>
<dbReference type="AlphaFoldDB" id="L7LQN9"/>
<dbReference type="PANTHER" id="PTHR10083">
    <property type="entry name" value="KUNITZ-TYPE PROTEASE INHIBITOR-RELATED"/>
    <property type="match status" value="1"/>
</dbReference>
<dbReference type="Pfam" id="PF00014">
    <property type="entry name" value="Kunitz_BPTI"/>
    <property type="match status" value="2"/>
</dbReference>
<dbReference type="EMBL" id="GACK01011207">
    <property type="protein sequence ID" value="JAA53827.1"/>
    <property type="molecule type" value="mRNA"/>
</dbReference>
<keyword evidence="4" id="KW-0732">Signal</keyword>
<evidence type="ECO:0000256" key="3">
    <source>
        <dbReference type="SAM" id="MobiDB-lite"/>
    </source>
</evidence>
<evidence type="ECO:0000256" key="4">
    <source>
        <dbReference type="SAM" id="SignalP"/>
    </source>
</evidence>
<keyword evidence="2" id="KW-0722">Serine protease inhibitor</keyword>
<dbReference type="InterPro" id="IPR050098">
    <property type="entry name" value="TFPI/VKTCI-like"/>
</dbReference>
<feature type="chain" id="PRO_5003980085" evidence="4">
    <location>
        <begin position="20"/>
        <end position="175"/>
    </location>
</feature>
<protein>
    <submittedName>
        <fullName evidence="6">Putative bilaris</fullName>
    </submittedName>
</protein>